<comment type="cofactor">
    <cofactor evidence="1">
        <name>pyridoxal 5'-phosphate</name>
        <dbReference type="ChEBI" id="CHEBI:597326"/>
    </cofactor>
</comment>
<evidence type="ECO:0000313" key="4">
    <source>
        <dbReference type="EMBL" id="KAK3586175.1"/>
    </source>
</evidence>
<feature type="domain" description="Orn/DAP/Arg decarboxylase 2 C-terminal" evidence="3">
    <location>
        <begin position="181"/>
        <end position="268"/>
    </location>
</feature>
<dbReference type="Gene3D" id="2.40.37.10">
    <property type="entry name" value="Lyase, Ornithine Decarboxylase, Chain A, domain 1"/>
    <property type="match status" value="1"/>
</dbReference>
<organism evidence="4 5">
    <name type="scientific">Potamilus streckersoni</name>
    <dbReference type="NCBI Taxonomy" id="2493646"/>
    <lineage>
        <taxon>Eukaryota</taxon>
        <taxon>Metazoa</taxon>
        <taxon>Spiralia</taxon>
        <taxon>Lophotrochozoa</taxon>
        <taxon>Mollusca</taxon>
        <taxon>Bivalvia</taxon>
        <taxon>Autobranchia</taxon>
        <taxon>Heteroconchia</taxon>
        <taxon>Palaeoheterodonta</taxon>
        <taxon>Unionida</taxon>
        <taxon>Unionoidea</taxon>
        <taxon>Unionidae</taxon>
        <taxon>Ambleminae</taxon>
        <taxon>Lampsilini</taxon>
        <taxon>Potamilus</taxon>
    </lineage>
</organism>
<evidence type="ECO:0000256" key="1">
    <source>
        <dbReference type="ARBA" id="ARBA00001933"/>
    </source>
</evidence>
<dbReference type="Proteomes" id="UP001195483">
    <property type="component" value="Unassembled WGS sequence"/>
</dbReference>
<gene>
    <name evidence="4" type="ORF">CHS0354_013125</name>
</gene>
<evidence type="ECO:0000256" key="2">
    <source>
        <dbReference type="ARBA" id="ARBA00022898"/>
    </source>
</evidence>
<reference evidence="4" key="2">
    <citation type="journal article" date="2021" name="Genome Biol. Evol.">
        <title>Developing a high-quality reference genome for a parasitic bivalve with doubly uniparental inheritance (Bivalvia: Unionida).</title>
        <authorList>
            <person name="Smith C.H."/>
        </authorList>
    </citation>
    <scope>NUCLEOTIDE SEQUENCE</scope>
    <source>
        <strain evidence="4">CHS0354</strain>
        <tissue evidence="4">Mantle</tissue>
    </source>
</reference>
<reference evidence="4" key="3">
    <citation type="submission" date="2023-05" db="EMBL/GenBank/DDBJ databases">
        <authorList>
            <person name="Smith C.H."/>
        </authorList>
    </citation>
    <scope>NUCLEOTIDE SEQUENCE</scope>
    <source>
        <strain evidence="4">CHS0354</strain>
        <tissue evidence="4">Mantle</tissue>
    </source>
</reference>
<keyword evidence="5" id="KW-1185">Reference proteome</keyword>
<dbReference type="Pfam" id="PF00278">
    <property type="entry name" value="Orn_DAP_Arg_deC"/>
    <property type="match status" value="1"/>
</dbReference>
<dbReference type="PANTHER" id="PTHR43727:SF1">
    <property type="entry name" value="CARBOXYNORSPERMIDINE_CARBOXYSPERMIDINE DECARBOXYLASE"/>
    <property type="match status" value="1"/>
</dbReference>
<dbReference type="GO" id="GO:0009089">
    <property type="term" value="P:lysine biosynthetic process via diaminopimelate"/>
    <property type="evidence" value="ECO:0007669"/>
    <property type="project" value="TreeGrafter"/>
</dbReference>
<dbReference type="Gene3D" id="3.20.20.10">
    <property type="entry name" value="Alanine racemase"/>
    <property type="match status" value="1"/>
</dbReference>
<evidence type="ECO:0000313" key="5">
    <source>
        <dbReference type="Proteomes" id="UP001195483"/>
    </source>
</evidence>
<keyword evidence="2" id="KW-0663">Pyridoxal phosphate</keyword>
<sequence length="313" mass="35090">MIGAMLILKGIWGGKGVFNIEQLDPAPFMEALNQYGLPWKYERFREMIAEEQARRPVKIGIRINPECSVSETPMYDPSGPFSRMGSVRKLLGNHLSEGISGLHFHNLCEQGLEPLKQTVAAVEKNFGNFLPQLKWMNFGGGHHITRKDYNVDGLIALIKDLMCRHNNIDVYLEPGEAFAWSIGVMATEVLDISENQMPLAILDTSAVAHMPDVIEMPYKPEVMGAGEAGEYPYTYKLGGQTCLTGDVIGDYSFKEPLKVGQRIAFTDMAFYTMVKNTTFNGVGLPSIAVWNRKTDELKMIKSFGYEDFKMRLS</sequence>
<dbReference type="SUPFAM" id="SSF51419">
    <property type="entry name" value="PLP-binding barrel"/>
    <property type="match status" value="1"/>
</dbReference>
<dbReference type="InterPro" id="IPR029066">
    <property type="entry name" value="PLP-binding_barrel"/>
</dbReference>
<dbReference type="PANTHER" id="PTHR43727">
    <property type="entry name" value="DIAMINOPIMELATE DECARBOXYLASE"/>
    <property type="match status" value="1"/>
</dbReference>
<dbReference type="InterPro" id="IPR009006">
    <property type="entry name" value="Ala_racemase/Decarboxylase_C"/>
</dbReference>
<accession>A0AAE0S6F9</accession>
<dbReference type="InterPro" id="IPR022643">
    <property type="entry name" value="De-COase2_C"/>
</dbReference>
<dbReference type="SUPFAM" id="SSF50621">
    <property type="entry name" value="Alanine racemase C-terminal domain-like"/>
    <property type="match status" value="1"/>
</dbReference>
<evidence type="ECO:0000259" key="3">
    <source>
        <dbReference type="Pfam" id="PF00278"/>
    </source>
</evidence>
<proteinExistence type="predicted"/>
<reference evidence="4" key="1">
    <citation type="journal article" date="2021" name="Genome Biol. Evol.">
        <title>A High-Quality Reference Genome for a Parasitic Bivalve with Doubly Uniparental Inheritance (Bivalvia: Unionida).</title>
        <authorList>
            <person name="Smith C.H."/>
        </authorList>
    </citation>
    <scope>NUCLEOTIDE SEQUENCE</scope>
    <source>
        <strain evidence="4">CHS0354</strain>
    </source>
</reference>
<protein>
    <recommendedName>
        <fullName evidence="3">Orn/DAP/Arg decarboxylase 2 C-terminal domain-containing protein</fullName>
    </recommendedName>
</protein>
<name>A0AAE0S6F9_9BIVA</name>
<dbReference type="AlphaFoldDB" id="A0AAE0S6F9"/>
<dbReference type="EMBL" id="JAEAOA010000799">
    <property type="protein sequence ID" value="KAK3586175.1"/>
    <property type="molecule type" value="Genomic_DNA"/>
</dbReference>
<dbReference type="GO" id="GO:0008836">
    <property type="term" value="F:diaminopimelate decarboxylase activity"/>
    <property type="evidence" value="ECO:0007669"/>
    <property type="project" value="TreeGrafter"/>
</dbReference>
<comment type="caution">
    <text evidence="4">The sequence shown here is derived from an EMBL/GenBank/DDBJ whole genome shotgun (WGS) entry which is preliminary data.</text>
</comment>